<evidence type="ECO:0000313" key="2">
    <source>
        <dbReference type="EMBL" id="KAK6804901.1"/>
    </source>
</evidence>
<gene>
    <name evidence="2" type="ORF">RDI58_002685</name>
</gene>
<comment type="caution">
    <text evidence="2">The sequence shown here is derived from an EMBL/GenBank/DDBJ whole genome shotgun (WGS) entry which is preliminary data.</text>
</comment>
<keyword evidence="3" id="KW-1185">Reference proteome</keyword>
<accession>A0AAN8YRE4</accession>
<reference evidence="2 3" key="1">
    <citation type="submission" date="2024-02" db="EMBL/GenBank/DDBJ databases">
        <title>de novo genome assembly of Solanum bulbocastanum strain 11H21.</title>
        <authorList>
            <person name="Hosaka A.J."/>
        </authorList>
    </citation>
    <scope>NUCLEOTIDE SEQUENCE [LARGE SCALE GENOMIC DNA]</scope>
    <source>
        <tissue evidence="2">Young leaves</tissue>
    </source>
</reference>
<protein>
    <submittedName>
        <fullName evidence="2">Uncharacterized protein</fullName>
    </submittedName>
</protein>
<dbReference type="AlphaFoldDB" id="A0AAN8YRE4"/>
<dbReference type="EMBL" id="JBANQN010000001">
    <property type="protein sequence ID" value="KAK6804901.1"/>
    <property type="molecule type" value="Genomic_DNA"/>
</dbReference>
<evidence type="ECO:0000313" key="3">
    <source>
        <dbReference type="Proteomes" id="UP001371456"/>
    </source>
</evidence>
<feature type="region of interest" description="Disordered" evidence="1">
    <location>
        <begin position="32"/>
        <end position="68"/>
    </location>
</feature>
<sequence>MIHQTVKVSELNKEVDQKITIHSTVVLQPVEPHQLASSSRLVKQRGRDHQKGLHCPKSQRKLNREFLN</sequence>
<feature type="compositionally biased region" description="Basic residues" evidence="1">
    <location>
        <begin position="52"/>
        <end position="61"/>
    </location>
</feature>
<proteinExistence type="predicted"/>
<name>A0AAN8YRE4_SOLBU</name>
<evidence type="ECO:0000256" key="1">
    <source>
        <dbReference type="SAM" id="MobiDB-lite"/>
    </source>
</evidence>
<dbReference type="Proteomes" id="UP001371456">
    <property type="component" value="Unassembled WGS sequence"/>
</dbReference>
<organism evidence="2 3">
    <name type="scientific">Solanum bulbocastanum</name>
    <name type="common">Wild potato</name>
    <dbReference type="NCBI Taxonomy" id="147425"/>
    <lineage>
        <taxon>Eukaryota</taxon>
        <taxon>Viridiplantae</taxon>
        <taxon>Streptophyta</taxon>
        <taxon>Embryophyta</taxon>
        <taxon>Tracheophyta</taxon>
        <taxon>Spermatophyta</taxon>
        <taxon>Magnoliopsida</taxon>
        <taxon>eudicotyledons</taxon>
        <taxon>Gunneridae</taxon>
        <taxon>Pentapetalae</taxon>
        <taxon>asterids</taxon>
        <taxon>lamiids</taxon>
        <taxon>Solanales</taxon>
        <taxon>Solanaceae</taxon>
        <taxon>Solanoideae</taxon>
        <taxon>Solaneae</taxon>
        <taxon>Solanum</taxon>
    </lineage>
</organism>